<name>A0A7G7MGU9_9PSEU</name>
<evidence type="ECO:0008006" key="5">
    <source>
        <dbReference type="Google" id="ProtNLM"/>
    </source>
</evidence>
<dbReference type="SUPFAM" id="SSF56784">
    <property type="entry name" value="HAD-like"/>
    <property type="match status" value="1"/>
</dbReference>
<dbReference type="InterPro" id="IPR023214">
    <property type="entry name" value="HAD_sf"/>
</dbReference>
<feature type="transmembrane region" description="Helical" evidence="2">
    <location>
        <begin position="20"/>
        <end position="39"/>
    </location>
</feature>
<evidence type="ECO:0000256" key="2">
    <source>
        <dbReference type="SAM" id="Phobius"/>
    </source>
</evidence>
<gene>
    <name evidence="3" type="ORF">H6H00_28715</name>
</gene>
<keyword evidence="1" id="KW-1278">Translocase</keyword>
<dbReference type="GO" id="GO:0016020">
    <property type="term" value="C:membrane"/>
    <property type="evidence" value="ECO:0007669"/>
    <property type="project" value="TreeGrafter"/>
</dbReference>
<keyword evidence="2" id="KW-0812">Transmembrane</keyword>
<evidence type="ECO:0000313" key="3">
    <source>
        <dbReference type="EMBL" id="QNG52010.1"/>
    </source>
</evidence>
<feature type="transmembrane region" description="Helical" evidence="2">
    <location>
        <begin position="181"/>
        <end position="200"/>
    </location>
</feature>
<accession>A0A7G7MGU9</accession>
<keyword evidence="4" id="KW-1185">Reference proteome</keyword>
<dbReference type="KEGG" id="ppel:H6H00_28715"/>
<dbReference type="RefSeq" id="WP_185718761.1">
    <property type="nucleotide sequence ID" value="NZ_BAAAWI010000001.1"/>
</dbReference>
<dbReference type="Proteomes" id="UP000515728">
    <property type="component" value="Chromosome"/>
</dbReference>
<reference evidence="3 4" key="1">
    <citation type="submission" date="2020-08" db="EMBL/GenBank/DDBJ databases">
        <authorList>
            <person name="Mo P."/>
        </authorList>
    </citation>
    <scope>NUCLEOTIDE SEQUENCE [LARGE SCALE GENOMIC DNA]</scope>
    <source>
        <strain evidence="3 4">CGMCC 4.1532</strain>
    </source>
</reference>
<proteinExistence type="predicted"/>
<feature type="transmembrane region" description="Helical" evidence="2">
    <location>
        <begin position="78"/>
        <end position="106"/>
    </location>
</feature>
<dbReference type="GO" id="GO:0005507">
    <property type="term" value="F:copper ion binding"/>
    <property type="evidence" value="ECO:0007669"/>
    <property type="project" value="TreeGrafter"/>
</dbReference>
<protein>
    <recommendedName>
        <fullName evidence="5">ATPase, P-type (Transporting), HAD superfamily, subfamily IC</fullName>
    </recommendedName>
</protein>
<feature type="transmembrane region" description="Helical" evidence="2">
    <location>
        <begin position="156"/>
        <end position="175"/>
    </location>
</feature>
<organism evidence="3 4">
    <name type="scientific">Pseudonocardia petroleophila</name>
    <dbReference type="NCBI Taxonomy" id="37331"/>
    <lineage>
        <taxon>Bacteria</taxon>
        <taxon>Bacillati</taxon>
        <taxon>Actinomycetota</taxon>
        <taxon>Actinomycetes</taxon>
        <taxon>Pseudonocardiales</taxon>
        <taxon>Pseudonocardiaceae</taxon>
        <taxon>Pseudonocardia</taxon>
    </lineage>
</organism>
<evidence type="ECO:0000256" key="1">
    <source>
        <dbReference type="ARBA" id="ARBA00022967"/>
    </source>
</evidence>
<keyword evidence="2" id="KW-1133">Transmembrane helix</keyword>
<dbReference type="Gene3D" id="3.40.50.1000">
    <property type="entry name" value="HAD superfamily/HAD-like"/>
    <property type="match status" value="1"/>
</dbReference>
<feature type="transmembrane region" description="Helical" evidence="2">
    <location>
        <begin position="45"/>
        <end position="66"/>
    </location>
</feature>
<keyword evidence="2" id="KW-0472">Membrane</keyword>
<dbReference type="PANTHER" id="PTHR43520">
    <property type="entry name" value="ATP7, ISOFORM B"/>
    <property type="match status" value="1"/>
</dbReference>
<dbReference type="EMBL" id="CP060131">
    <property type="protein sequence ID" value="QNG52010.1"/>
    <property type="molecule type" value="Genomic_DNA"/>
</dbReference>
<sequence length="438" mass="43996">MDEGAAVARSGRADRGPLHARVRGCAVLTVPVVVLTWVPPLQFPAWQWVGLLLTAPIITWGALPLYRSALAEIRRGSAAVNVLATLTVSAAFAMSVHSLFAGPAGAPGYRQAMSLTVIWGDGSGQLHLEVVAVVTTAALGARWLAGGPRPTGASTWFVPTVLFAAAIGAFFWFGAGAGRPAALEIALAVLVASCPVALALDRPAAALAAADALRRFGITLRGMPALTVASRVSAVLIAGSATLGPDGARAGAGTQPLGPTAVARLRGLDLDPVLLASGADDVARAHADLAGVETVVAGLRPAETAAAVRRLQEAGAVVAVITGDPDEAPALAAADLGISLSSAVDVADVVIADTDPAAVVELVRLGRCLPATARAARRWTAATVTLAVPLAAAGLLHPAVAVGTVLIGAAGVAAISHGLRGPSPEWTQIHRADHGESP</sequence>
<dbReference type="GO" id="GO:0043682">
    <property type="term" value="F:P-type divalent copper transporter activity"/>
    <property type="evidence" value="ECO:0007669"/>
    <property type="project" value="TreeGrafter"/>
</dbReference>
<dbReference type="AlphaFoldDB" id="A0A7G7MGU9"/>
<evidence type="ECO:0000313" key="4">
    <source>
        <dbReference type="Proteomes" id="UP000515728"/>
    </source>
</evidence>
<dbReference type="PANTHER" id="PTHR43520:SF8">
    <property type="entry name" value="P-TYPE CU(+) TRANSPORTER"/>
    <property type="match status" value="1"/>
</dbReference>
<dbReference type="InterPro" id="IPR036412">
    <property type="entry name" value="HAD-like_sf"/>
</dbReference>
<dbReference type="GO" id="GO:0055070">
    <property type="term" value="P:copper ion homeostasis"/>
    <property type="evidence" value="ECO:0007669"/>
    <property type="project" value="TreeGrafter"/>
</dbReference>